<reference evidence="3 4" key="1">
    <citation type="submission" date="2019-09" db="EMBL/GenBank/DDBJ databases">
        <authorList>
            <person name="Chen X.-Y."/>
        </authorList>
    </citation>
    <scope>NUCLEOTIDE SEQUENCE [LARGE SCALE GENOMIC DNA]</scope>
    <source>
        <strain evidence="3 4">NY5</strain>
    </source>
</reference>
<comment type="caution">
    <text evidence="3">The sequence shown here is derived from an EMBL/GenBank/DDBJ whole genome shotgun (WGS) entry which is preliminary data.</text>
</comment>
<feature type="region of interest" description="Disordered" evidence="1">
    <location>
        <begin position="174"/>
        <end position="202"/>
    </location>
</feature>
<protein>
    <submittedName>
        <fullName evidence="3">Uncharacterized protein</fullName>
    </submittedName>
</protein>
<feature type="chain" id="PRO_5022818105" evidence="2">
    <location>
        <begin position="26"/>
        <end position="202"/>
    </location>
</feature>
<dbReference type="Proteomes" id="UP000323708">
    <property type="component" value="Unassembled WGS sequence"/>
</dbReference>
<dbReference type="AlphaFoldDB" id="A0A5B0WZR2"/>
<feature type="compositionally biased region" description="Polar residues" evidence="1">
    <location>
        <begin position="187"/>
        <end position="202"/>
    </location>
</feature>
<keyword evidence="2" id="KW-0732">Signal</keyword>
<dbReference type="EMBL" id="VTUX01000003">
    <property type="protein sequence ID" value="KAA1192570.1"/>
    <property type="molecule type" value="Genomic_DNA"/>
</dbReference>
<evidence type="ECO:0000256" key="2">
    <source>
        <dbReference type="SAM" id="SignalP"/>
    </source>
</evidence>
<proteinExistence type="predicted"/>
<dbReference type="RefSeq" id="WP_149610853.1">
    <property type="nucleotide sequence ID" value="NZ_VTUX01000003.1"/>
</dbReference>
<dbReference type="PROSITE" id="PS51257">
    <property type="entry name" value="PROKAR_LIPOPROTEIN"/>
    <property type="match status" value="1"/>
</dbReference>
<evidence type="ECO:0000256" key="1">
    <source>
        <dbReference type="SAM" id="MobiDB-lite"/>
    </source>
</evidence>
<gene>
    <name evidence="3" type="ORF">F0M18_07840</name>
</gene>
<evidence type="ECO:0000313" key="4">
    <source>
        <dbReference type="Proteomes" id="UP000323708"/>
    </source>
</evidence>
<sequence length="202" mass="21770">MPRISSNSSRGLLCLCLLTLLSACSQWRHELGPELSEALTPTPALTPSLSSVMDRLGPPMRISATADGYVMAWEHWRVREDAIGISLGVLGADMLSLDWGDARMQGEYIVATFNHQHELTAAAYSTWDSGAGGGSALQPFIGVSLVEVDDLLEKMPQHRWGGANLETLPRALNTPSRPDMGQGGIQQRGTPTGIGQQTLEMD</sequence>
<name>A0A5B0WZR2_9GAMM</name>
<keyword evidence="4" id="KW-1185">Reference proteome</keyword>
<accession>A0A5B0WZR2</accession>
<feature type="signal peptide" evidence="2">
    <location>
        <begin position="1"/>
        <end position="25"/>
    </location>
</feature>
<evidence type="ECO:0000313" key="3">
    <source>
        <dbReference type="EMBL" id="KAA1192570.1"/>
    </source>
</evidence>
<organism evidence="3 4">
    <name type="scientific">Pseudohalioglobus sediminis</name>
    <dbReference type="NCBI Taxonomy" id="2606449"/>
    <lineage>
        <taxon>Bacteria</taxon>
        <taxon>Pseudomonadati</taxon>
        <taxon>Pseudomonadota</taxon>
        <taxon>Gammaproteobacteria</taxon>
        <taxon>Cellvibrionales</taxon>
        <taxon>Halieaceae</taxon>
        <taxon>Pseudohalioglobus</taxon>
    </lineage>
</organism>